<feature type="repeat" description="PPR" evidence="4">
    <location>
        <begin position="1052"/>
        <end position="1086"/>
    </location>
</feature>
<dbReference type="Gene3D" id="3.90.550.10">
    <property type="entry name" value="Spore Coat Polysaccharide Biosynthesis Protein SpsA, Chain A"/>
    <property type="match status" value="1"/>
</dbReference>
<dbReference type="UniPathway" id="UPA00845"/>
<dbReference type="InterPro" id="IPR046960">
    <property type="entry name" value="PPR_At4g14850-like_plant"/>
</dbReference>
<sequence>MLPAAPLPDAYIQSDFPISFSVRKRKAKRFFISPPASSSMKSSSRRLATSLSPLIIFIFLVLIHISSAAEDAFDSLTVRREINRNWPLCDCPQCMDKKAQVNKSSLAVGNQKIEKDIDIIVTYTDTSGAIKIRTVNSKDLSASWVWKNPIDDDQSKEKDSKSLKDRPETRFEDRNMHSSNEHADIDEQPHKTSSPMHPAKLKRRALRQERRDRRTAELIQLSQKKMAQMEDAAIEHAKTFDTSVKGRYGIWRKEYESPNSDSMVKLMRDQIIMAKAYASIAKAKNETRIYESLVKHAKRSQQAIEKATFDSELGASAVDRAKEMGHILSLAKDQFYDCIIMARKLRVMLQSTEANVDEVKKKSASLTQLAAKTLPKPLHCLPLVLTADYFLLNDKDKEITHLKNLEDPSLHHYAIFSDNVLATSVVVNSTVLHAKEPGKHVFHIVTDKLNFAAMKMWFLVNPPEGSTIQVQNVDDFTWLNASYCPVLRQLESSKMKEYYFKAHQASSLTAGSDNLKYRNPKYLSMLNHLRFYLPEVYPKLDKILFLDDDIVVQKDLTPLWSVDLQGMVNGAVETCKESFHRFDKYLNFSNPKISKNFDPEACGWAFGMNMFDLKEWKKRDITGIYHGWQNMNEERTLWKLGTLPPGLITFYNLTHPLERSWHVLGLGYDPALNQTEIENAAVVHYNGNYKPWLDLAIGKYRSYWSRYVKFDNPYLQLLIGRGALLPLNGSHDLELLWVMNYPAILSVSKLSNWVTKIKELSINGRSQEVLSLYNDLKKSGVQLTEPSFFHPVLKACSAISFTHGKSLHASVIKLGVDSSTSIGNSVMDFYLKAGLIDSTFSVFHGMKIKDSVSWNIMISGHIDHGDFDRGICSFMQAIATGFEPNVSTLVLVIQTIHKLGILHEGRKMHGYMIKIGFLAILSVQNSLLCMYANMAMEFAQKLFDEMSNRDVIAWSIMISGYVTSGKPYVALGIFKNMLSQFRTEVDGQTIVSVLKACSDIKDHITGRTLHSFVVHKGFHHDLFIGNSLVDMYSKCYDPDSALQAWKDMPLKNCVSWNSLLSGLVCNRKHFEAINIFNSMQKSNIKPDAVTLVNLLQVCKHFVDPRTCKCIHAMILRKNHELNELIINTLIDVYAKCNLISFAQKLFDSMKIRDTVSWSTMIAAFTFCGLPNEAIEVFNEMIQAQQKPNAVTILNLIEACSYYSELKRPKSVHGIAIRLGFEAETGVGTAILDMYSSYGDIRASKKAFHQIINKNVASFSAMIAACGMNGLPRDALCLLNEMEMQGIKPNSITILSVLSACSHGGLINEGLSFFQKFIESQEVRPSLEHYSCVVDLLSRGGKLDLAMELVNQLAKEHNDGASAWGALLSGCRTSYNGSDDIQEKVVKRVLEFEPNNSRGYMLASNMYAARGLWDAAARFRAILKDKQVKVVAGYSMVHVDNTCCKFIAGDRNQFLPKEIRDTVEELHKCMKMEKIQAN</sequence>
<feature type="transmembrane region" description="Helical" evidence="7">
    <location>
        <begin position="911"/>
        <end position="931"/>
    </location>
</feature>
<dbReference type="PROSITE" id="PS51375">
    <property type="entry name" value="PPR"/>
    <property type="match status" value="5"/>
</dbReference>
<feature type="transmembrane region" description="Helical" evidence="7">
    <location>
        <begin position="951"/>
        <end position="974"/>
    </location>
</feature>
<keyword evidence="3" id="KW-0677">Repeat</keyword>
<dbReference type="Pfam" id="PF01535">
    <property type="entry name" value="PPR"/>
    <property type="match status" value="3"/>
</dbReference>
<feature type="region of interest" description="Disordered" evidence="6">
    <location>
        <begin position="151"/>
        <end position="212"/>
    </location>
</feature>
<dbReference type="NCBIfam" id="TIGR00756">
    <property type="entry name" value="PPR"/>
    <property type="match status" value="2"/>
</dbReference>
<dbReference type="GO" id="GO:0003723">
    <property type="term" value="F:RNA binding"/>
    <property type="evidence" value="ECO:0007669"/>
    <property type="project" value="InterPro"/>
</dbReference>
<evidence type="ECO:0000256" key="3">
    <source>
        <dbReference type="ARBA" id="ARBA00022737"/>
    </source>
</evidence>
<feature type="repeat" description="PPR" evidence="4">
    <location>
        <begin position="950"/>
        <end position="980"/>
    </location>
</feature>
<dbReference type="InterPro" id="IPR011990">
    <property type="entry name" value="TPR-like_helical_dom_sf"/>
</dbReference>
<evidence type="ECO:0000256" key="5">
    <source>
        <dbReference type="SAM" id="Coils"/>
    </source>
</evidence>
<keyword evidence="2" id="KW-0808">Transferase</keyword>
<dbReference type="Pfam" id="PF01501">
    <property type="entry name" value="Glyco_transf_8"/>
    <property type="match status" value="1"/>
</dbReference>
<feature type="coiled-coil region" evidence="5">
    <location>
        <begin position="342"/>
        <end position="369"/>
    </location>
</feature>
<dbReference type="OrthoDB" id="185373at2759"/>
<evidence type="ECO:0000256" key="1">
    <source>
        <dbReference type="ARBA" id="ARBA00022676"/>
    </source>
</evidence>
<feature type="repeat" description="PPR" evidence="4">
    <location>
        <begin position="1254"/>
        <end position="1288"/>
    </location>
</feature>
<dbReference type="InterPro" id="IPR002495">
    <property type="entry name" value="Glyco_trans_8"/>
</dbReference>
<dbReference type="CDD" id="cd06429">
    <property type="entry name" value="GT8_like_1"/>
    <property type="match status" value="1"/>
</dbReference>
<dbReference type="Pfam" id="PF13041">
    <property type="entry name" value="PPR_2"/>
    <property type="match status" value="3"/>
</dbReference>
<dbReference type="GO" id="GO:0009451">
    <property type="term" value="P:RNA modification"/>
    <property type="evidence" value="ECO:0007669"/>
    <property type="project" value="InterPro"/>
</dbReference>
<accession>A0A5N6MPD1</accession>
<dbReference type="Gene3D" id="1.25.40.10">
    <property type="entry name" value="Tetratricopeptide repeat domain"/>
    <property type="match status" value="4"/>
</dbReference>
<dbReference type="GO" id="GO:0045489">
    <property type="term" value="P:pectin biosynthetic process"/>
    <property type="evidence" value="ECO:0007669"/>
    <property type="project" value="UniProtKB-UniPathway"/>
</dbReference>
<dbReference type="FunFam" id="1.25.40.10:FF:000073">
    <property type="entry name" value="Pentatricopeptide repeat-containing protein chloroplastic"/>
    <property type="match status" value="2"/>
</dbReference>
<protein>
    <submittedName>
        <fullName evidence="8">Uncharacterized protein</fullName>
    </submittedName>
</protein>
<keyword evidence="9" id="KW-1185">Reference proteome</keyword>
<evidence type="ECO:0000256" key="6">
    <source>
        <dbReference type="SAM" id="MobiDB-lite"/>
    </source>
</evidence>
<dbReference type="Proteomes" id="UP000326396">
    <property type="component" value="Linkage Group LG5"/>
</dbReference>
<evidence type="ECO:0000256" key="4">
    <source>
        <dbReference type="PROSITE-ProRule" id="PRU00708"/>
    </source>
</evidence>
<evidence type="ECO:0000256" key="2">
    <source>
        <dbReference type="ARBA" id="ARBA00022679"/>
    </source>
</evidence>
<organism evidence="8 9">
    <name type="scientific">Mikania micrantha</name>
    <name type="common">bitter vine</name>
    <dbReference type="NCBI Taxonomy" id="192012"/>
    <lineage>
        <taxon>Eukaryota</taxon>
        <taxon>Viridiplantae</taxon>
        <taxon>Streptophyta</taxon>
        <taxon>Embryophyta</taxon>
        <taxon>Tracheophyta</taxon>
        <taxon>Spermatophyta</taxon>
        <taxon>Magnoliopsida</taxon>
        <taxon>eudicotyledons</taxon>
        <taxon>Gunneridae</taxon>
        <taxon>Pentapetalae</taxon>
        <taxon>asterids</taxon>
        <taxon>campanulids</taxon>
        <taxon>Asterales</taxon>
        <taxon>Asteraceae</taxon>
        <taxon>Asteroideae</taxon>
        <taxon>Heliantheae alliance</taxon>
        <taxon>Eupatorieae</taxon>
        <taxon>Mikania</taxon>
    </lineage>
</organism>
<dbReference type="PANTHER" id="PTHR47926">
    <property type="entry name" value="PENTATRICOPEPTIDE REPEAT-CONTAINING PROTEIN"/>
    <property type="match status" value="1"/>
</dbReference>
<dbReference type="InterPro" id="IPR046848">
    <property type="entry name" value="E_motif"/>
</dbReference>
<evidence type="ECO:0000313" key="8">
    <source>
        <dbReference type="EMBL" id="KAD3642130.1"/>
    </source>
</evidence>
<dbReference type="InterPro" id="IPR002885">
    <property type="entry name" value="PPR_rpt"/>
</dbReference>
<dbReference type="InterPro" id="IPR029044">
    <property type="entry name" value="Nucleotide-diphossugar_trans"/>
</dbReference>
<proteinExistence type="predicted"/>
<feature type="compositionally biased region" description="Basic and acidic residues" evidence="6">
    <location>
        <begin position="151"/>
        <end position="190"/>
    </location>
</feature>
<evidence type="ECO:0000313" key="9">
    <source>
        <dbReference type="Proteomes" id="UP000326396"/>
    </source>
</evidence>
<dbReference type="SUPFAM" id="SSF53448">
    <property type="entry name" value="Nucleotide-diphospho-sugar transferases"/>
    <property type="match status" value="1"/>
</dbReference>
<keyword evidence="7" id="KW-0472">Membrane</keyword>
<reference evidence="8 9" key="1">
    <citation type="submission" date="2019-05" db="EMBL/GenBank/DDBJ databases">
        <title>Mikania micrantha, genome provides insights into the molecular mechanism of rapid growth.</title>
        <authorList>
            <person name="Liu B."/>
        </authorList>
    </citation>
    <scope>NUCLEOTIDE SEQUENCE [LARGE SCALE GENOMIC DNA]</scope>
    <source>
        <strain evidence="8">NLD-2019</strain>
        <tissue evidence="8">Leaf</tissue>
    </source>
</reference>
<feature type="repeat" description="PPR" evidence="4">
    <location>
        <begin position="850"/>
        <end position="884"/>
    </location>
</feature>
<keyword evidence="7" id="KW-0812">Transmembrane</keyword>
<dbReference type="EMBL" id="SZYD01000015">
    <property type="protein sequence ID" value="KAD3642130.1"/>
    <property type="molecule type" value="Genomic_DNA"/>
</dbReference>
<feature type="repeat" description="PPR" evidence="4">
    <location>
        <begin position="1153"/>
        <end position="1187"/>
    </location>
</feature>
<comment type="caution">
    <text evidence="8">The sequence shown here is derived from an EMBL/GenBank/DDBJ whole genome shotgun (WGS) entry which is preliminary data.</text>
</comment>
<keyword evidence="1" id="KW-0328">Glycosyltransferase</keyword>
<keyword evidence="7" id="KW-1133">Transmembrane helix</keyword>
<dbReference type="PANTHER" id="PTHR47926:SF452">
    <property type="entry name" value="PENTATRICOPEPTIDE REPEAT-CONTAINING PROTEIN"/>
    <property type="match status" value="1"/>
</dbReference>
<gene>
    <name evidence="8" type="ORF">E3N88_31354</name>
</gene>
<dbReference type="Pfam" id="PF25557">
    <property type="entry name" value="GAUT_1"/>
    <property type="match status" value="1"/>
</dbReference>
<dbReference type="FunFam" id="1.25.40.10:FF:001093">
    <property type="entry name" value="Pentatricopeptide repeat-containing protein At2g34400"/>
    <property type="match status" value="1"/>
</dbReference>
<keyword evidence="5" id="KW-0175">Coiled coil</keyword>
<dbReference type="GO" id="GO:0016757">
    <property type="term" value="F:glycosyltransferase activity"/>
    <property type="evidence" value="ECO:0007669"/>
    <property type="project" value="UniProtKB-KW"/>
</dbReference>
<name>A0A5N6MPD1_9ASTR</name>
<dbReference type="Pfam" id="PF20431">
    <property type="entry name" value="E_motif"/>
    <property type="match status" value="1"/>
</dbReference>
<evidence type="ECO:0000256" key="7">
    <source>
        <dbReference type="SAM" id="Phobius"/>
    </source>
</evidence>